<feature type="compositionally biased region" description="Low complexity" evidence="3">
    <location>
        <begin position="80"/>
        <end position="94"/>
    </location>
</feature>
<dbReference type="PROSITE" id="PS50086">
    <property type="entry name" value="TBC_RABGAP"/>
    <property type="match status" value="1"/>
</dbReference>
<feature type="region of interest" description="Disordered" evidence="3">
    <location>
        <begin position="141"/>
        <end position="166"/>
    </location>
</feature>
<feature type="compositionally biased region" description="Low complexity" evidence="3">
    <location>
        <begin position="150"/>
        <end position="160"/>
    </location>
</feature>
<keyword evidence="6" id="KW-1185">Reference proteome</keyword>
<evidence type="ECO:0000256" key="3">
    <source>
        <dbReference type="SAM" id="MobiDB-lite"/>
    </source>
</evidence>
<feature type="compositionally biased region" description="Polar residues" evidence="3">
    <location>
        <begin position="192"/>
        <end position="201"/>
    </location>
</feature>
<feature type="compositionally biased region" description="Low complexity" evidence="3">
    <location>
        <begin position="202"/>
        <end position="213"/>
    </location>
</feature>
<dbReference type="EMBL" id="JAWIZZ010000047">
    <property type="protein sequence ID" value="KAK5779359.1"/>
    <property type="molecule type" value="Genomic_DNA"/>
</dbReference>
<accession>A0AAN7W1K9</accession>
<feature type="region of interest" description="Disordered" evidence="3">
    <location>
        <begin position="1"/>
        <end position="21"/>
    </location>
</feature>
<evidence type="ECO:0000259" key="4">
    <source>
        <dbReference type="PROSITE" id="PS50086"/>
    </source>
</evidence>
<dbReference type="GO" id="GO:0005795">
    <property type="term" value="C:Golgi stack"/>
    <property type="evidence" value="ECO:0007669"/>
    <property type="project" value="UniProtKB-SubCell"/>
</dbReference>
<dbReference type="Gene3D" id="1.10.10.750">
    <property type="entry name" value="Ypt/Rab-GAP domain of gyp1p, domain 1"/>
    <property type="match status" value="1"/>
</dbReference>
<dbReference type="FunFam" id="1.10.8.270:FF:000004">
    <property type="entry name" value="TBC1 domain family, member 22B"/>
    <property type="match status" value="1"/>
</dbReference>
<organism evidence="5 6">
    <name type="scientific">Arxiozyma heterogenica</name>
    <dbReference type="NCBI Taxonomy" id="278026"/>
    <lineage>
        <taxon>Eukaryota</taxon>
        <taxon>Fungi</taxon>
        <taxon>Dikarya</taxon>
        <taxon>Ascomycota</taxon>
        <taxon>Saccharomycotina</taxon>
        <taxon>Saccharomycetes</taxon>
        <taxon>Saccharomycetales</taxon>
        <taxon>Saccharomycetaceae</taxon>
        <taxon>Arxiozyma</taxon>
    </lineage>
</organism>
<dbReference type="Proteomes" id="UP001306508">
    <property type="component" value="Unassembled WGS sequence"/>
</dbReference>
<evidence type="ECO:0000256" key="2">
    <source>
        <dbReference type="ARBA" id="ARBA00022468"/>
    </source>
</evidence>
<feature type="region of interest" description="Disordered" evidence="3">
    <location>
        <begin position="191"/>
        <end position="213"/>
    </location>
</feature>
<keyword evidence="2" id="KW-0343">GTPase activation</keyword>
<feature type="compositionally biased region" description="Polar residues" evidence="3">
    <location>
        <begin position="59"/>
        <end position="79"/>
    </location>
</feature>
<feature type="compositionally biased region" description="Polar residues" evidence="3">
    <location>
        <begin position="1"/>
        <end position="12"/>
    </location>
</feature>
<dbReference type="GO" id="GO:0005096">
    <property type="term" value="F:GTPase activator activity"/>
    <property type="evidence" value="ECO:0007669"/>
    <property type="project" value="UniProtKB-KW"/>
</dbReference>
<dbReference type="InterPro" id="IPR035969">
    <property type="entry name" value="Rab-GAP_TBC_sf"/>
</dbReference>
<comment type="caution">
    <text evidence="5">The sequence shown here is derived from an EMBL/GenBank/DDBJ whole genome shotgun (WGS) entry which is preliminary data.</text>
</comment>
<feature type="compositionally biased region" description="Low complexity" evidence="3">
    <location>
        <begin position="37"/>
        <end position="58"/>
    </location>
</feature>
<dbReference type="PANTHER" id="PTHR22957:SF26">
    <property type="entry name" value="LD44506P"/>
    <property type="match status" value="1"/>
</dbReference>
<gene>
    <name evidence="5" type="ORF">RI543_003250</name>
</gene>
<evidence type="ECO:0000313" key="6">
    <source>
        <dbReference type="Proteomes" id="UP001306508"/>
    </source>
</evidence>
<feature type="region of interest" description="Disordered" evidence="3">
    <location>
        <begin position="37"/>
        <end position="108"/>
    </location>
</feature>
<protein>
    <recommendedName>
        <fullName evidence="4">Rab-GAP TBC domain-containing protein</fullName>
    </recommendedName>
</protein>
<sequence length="737" mass="84231">MVLRSTTYQNEMNETDSSKNTSFVTSLMKSWRISSSSSIASSSNTNEPLTNNNNNNHTKSVLSSDSPFYSSPIQSTHFDTITNNTGSGTTTNKKGFTRKFSSSSQDGNFDAMAKQTISIRKSTSSSSSSSSIINNNITSHAHTSTHSHTHNSNNNKTTNSYSPLRYVSPSMTNLESLKSSFFRQHHTRNSHHNQYYHNTPGNNNSNNHNSFNYSNSPAIGASYSSYNGTGSLENFPNDNNNASSKYFQDLDEDWSAVIDDFNMPIPVMLNGGRGDHASNSNNNSLSRISTNSSITNFKPSTTSVAPLQYPQLPLIETRSKEEIENEREIQKLNSLMKRITKFDNILNNKHIINLSELRQISWNGIPKPHRPVVWKLLIGYLPANKNRQESFLKRKRQEYRDGLNHTFSKNHKRDIPTWHQIEIDIPRTNPHIPLYQFKTVHESLQRILYLWAIRHPASGYVQGINDLVTPFYQTFLTEYLPQSQIDDVENRDPSSYLSEEQLKDVEADAFWCLTRLLEQITDNYIHGQPGILKQVKILSQLIKRIDTDLYNHFQKEHVEFIQFAFRWMNCLLMREFQMNAVIRMWDTYLSETFSDTGSSMSTSFNSDLMSPQTPTQRSTATFHTTPQGSNHVTTLSLHTPATTTTRFNSVTTLTSVSKDESDPTKVKQSSLNEFHVFVCAAFLIKWSDQLCEMDFQEIITFLQNPPTKNWDENDIEMLLSGAYIWQSLYKDATSHWL</sequence>
<evidence type="ECO:0000256" key="1">
    <source>
        <dbReference type="ARBA" id="ARBA00004348"/>
    </source>
</evidence>
<reference evidence="6" key="1">
    <citation type="submission" date="2023-07" db="EMBL/GenBank/DDBJ databases">
        <title>A draft genome of Kazachstania heterogenica Y-27499.</title>
        <authorList>
            <person name="Donic C."/>
            <person name="Kralova J.S."/>
            <person name="Fidel L."/>
            <person name="Ben-Dor S."/>
            <person name="Jung S."/>
        </authorList>
    </citation>
    <scope>NUCLEOTIDE SEQUENCE [LARGE SCALE GENOMIC DNA]</scope>
    <source>
        <strain evidence="6">Y27499</strain>
    </source>
</reference>
<feature type="compositionally biased region" description="Polar residues" evidence="3">
    <location>
        <begin position="604"/>
        <end position="632"/>
    </location>
</feature>
<dbReference type="Pfam" id="PF00566">
    <property type="entry name" value="RabGAP-TBC"/>
    <property type="match status" value="1"/>
</dbReference>
<dbReference type="Gene3D" id="1.10.472.80">
    <property type="entry name" value="Ypt/Rab-GAP domain of gyp1p, domain 3"/>
    <property type="match status" value="1"/>
</dbReference>
<feature type="domain" description="Rab-GAP TBC" evidence="4">
    <location>
        <begin position="364"/>
        <end position="592"/>
    </location>
</feature>
<name>A0AAN7W1K9_9SACH</name>
<dbReference type="SMART" id="SM00164">
    <property type="entry name" value="TBC"/>
    <property type="match status" value="1"/>
</dbReference>
<dbReference type="AlphaFoldDB" id="A0AAN7W1K9"/>
<dbReference type="PANTHER" id="PTHR22957">
    <property type="entry name" value="TBC1 DOMAIN FAMILY MEMBER GTPASE-ACTIVATING PROTEIN"/>
    <property type="match status" value="1"/>
</dbReference>
<feature type="region of interest" description="Disordered" evidence="3">
    <location>
        <begin position="604"/>
        <end position="634"/>
    </location>
</feature>
<proteinExistence type="predicted"/>
<dbReference type="Gene3D" id="1.10.8.270">
    <property type="entry name" value="putative rabgap domain of human tbc1 domain family member 14 like domains"/>
    <property type="match status" value="1"/>
</dbReference>
<dbReference type="SUPFAM" id="SSF47923">
    <property type="entry name" value="Ypt/Rab-GAP domain of gyp1p"/>
    <property type="match status" value="2"/>
</dbReference>
<dbReference type="InterPro" id="IPR000195">
    <property type="entry name" value="Rab-GAP-TBC_dom"/>
</dbReference>
<comment type="subcellular location">
    <subcellularLocation>
        <location evidence="1">Golgi apparatus</location>
        <location evidence="1">Golgi stack</location>
    </subcellularLocation>
</comment>
<evidence type="ECO:0000313" key="5">
    <source>
        <dbReference type="EMBL" id="KAK5779359.1"/>
    </source>
</evidence>